<evidence type="ECO:0000256" key="2">
    <source>
        <dbReference type="ARBA" id="ARBA00022448"/>
    </source>
</evidence>
<keyword evidence="2" id="KW-0813">Transport</keyword>
<dbReference type="SUPFAM" id="SSF103473">
    <property type="entry name" value="MFS general substrate transporter"/>
    <property type="match status" value="1"/>
</dbReference>
<dbReference type="EMBL" id="BAAAMJ010000029">
    <property type="protein sequence ID" value="GAA1917498.1"/>
    <property type="molecule type" value="Genomic_DNA"/>
</dbReference>
<evidence type="ECO:0000259" key="7">
    <source>
        <dbReference type="PROSITE" id="PS50850"/>
    </source>
</evidence>
<proteinExistence type="predicted"/>
<dbReference type="Proteomes" id="UP001501303">
    <property type="component" value="Unassembled WGS sequence"/>
</dbReference>
<dbReference type="InterPro" id="IPR052983">
    <property type="entry name" value="MFS_Riboflavin_Transporter"/>
</dbReference>
<feature type="transmembrane region" description="Helical" evidence="6">
    <location>
        <begin position="37"/>
        <end position="55"/>
    </location>
</feature>
<comment type="subcellular location">
    <subcellularLocation>
        <location evidence="1">Cell membrane</location>
        <topology evidence="1">Multi-pass membrane protein</topology>
    </subcellularLocation>
</comment>
<dbReference type="RefSeq" id="WP_344262146.1">
    <property type="nucleotide sequence ID" value="NZ_BAAAMJ010000029.1"/>
</dbReference>
<evidence type="ECO:0000256" key="6">
    <source>
        <dbReference type="SAM" id="Phobius"/>
    </source>
</evidence>
<keyword evidence="4 6" id="KW-1133">Transmembrane helix</keyword>
<evidence type="ECO:0000256" key="5">
    <source>
        <dbReference type="ARBA" id="ARBA00023136"/>
    </source>
</evidence>
<keyword evidence="5 6" id="KW-0472">Membrane</keyword>
<feature type="transmembrane region" description="Helical" evidence="6">
    <location>
        <begin position="124"/>
        <end position="144"/>
    </location>
</feature>
<evidence type="ECO:0000256" key="4">
    <source>
        <dbReference type="ARBA" id="ARBA00022989"/>
    </source>
</evidence>
<gene>
    <name evidence="8" type="ORF">GCM10009716_28200</name>
</gene>
<keyword evidence="3 6" id="KW-0812">Transmembrane</keyword>
<feature type="transmembrane region" description="Helical" evidence="6">
    <location>
        <begin position="255"/>
        <end position="273"/>
    </location>
</feature>
<feature type="transmembrane region" description="Helical" evidence="6">
    <location>
        <begin position="368"/>
        <end position="388"/>
    </location>
</feature>
<reference evidence="8 9" key="1">
    <citation type="journal article" date="2019" name="Int. J. Syst. Evol. Microbiol.">
        <title>The Global Catalogue of Microorganisms (GCM) 10K type strain sequencing project: providing services to taxonomists for standard genome sequencing and annotation.</title>
        <authorList>
            <consortium name="The Broad Institute Genomics Platform"/>
            <consortium name="The Broad Institute Genome Sequencing Center for Infectious Disease"/>
            <person name="Wu L."/>
            <person name="Ma J."/>
        </authorList>
    </citation>
    <scope>NUCLEOTIDE SEQUENCE [LARGE SCALE GENOMIC DNA]</scope>
    <source>
        <strain evidence="8 9">JCM 13581</strain>
    </source>
</reference>
<protein>
    <submittedName>
        <fullName evidence="8">MFS transporter</fullName>
    </submittedName>
</protein>
<dbReference type="Gene3D" id="1.20.1250.20">
    <property type="entry name" value="MFS general substrate transporter like domains"/>
    <property type="match status" value="2"/>
</dbReference>
<sequence length="404" mass="41291">MAFSAVVMAMTAPGQTHGVSVIIDPLMADLDITRTQISTAYMTGTLVGACAMPLVGRAIDRYGPRAVMAVVGAVFGGILLALTLVTGIVGLTAGFVGIRMAGQGALSLVATTTVAYWFERRRGFALGIVGALGTAGISMAPLLFERLVSATGWREAWAIQGLLVWAVVLPIAFWGIRNRPADIGQHVDGVAPADGSPDTGELTGWPLRAAMRTGMFWVLLACMSAASMLGTGLAFHQIDLLGERGLSATEAAANFLPQTAAVLLVTVGAGALLDRISPKFVLCGAMLTLAAGIMAAGVVAPGWSALGYGLVMGTSGGMMRAVESAAVPRYFGTAHLGAIRGTAYTAVVAASAFGPVAVSLGRDLSGDYATALPFLAAIPVLVAVTAALTREPRPAGRDLLPPGR</sequence>
<feature type="transmembrane region" description="Helical" evidence="6">
    <location>
        <begin position="156"/>
        <end position="176"/>
    </location>
</feature>
<dbReference type="PANTHER" id="PTHR43385">
    <property type="entry name" value="RIBOFLAVIN TRANSPORTER RIBJ"/>
    <property type="match status" value="1"/>
</dbReference>
<organism evidence="8 9">
    <name type="scientific">Streptomyces sodiiphilus</name>
    <dbReference type="NCBI Taxonomy" id="226217"/>
    <lineage>
        <taxon>Bacteria</taxon>
        <taxon>Bacillati</taxon>
        <taxon>Actinomycetota</taxon>
        <taxon>Actinomycetes</taxon>
        <taxon>Kitasatosporales</taxon>
        <taxon>Streptomycetaceae</taxon>
        <taxon>Streptomyces</taxon>
    </lineage>
</organism>
<dbReference type="PROSITE" id="PS50850">
    <property type="entry name" value="MFS"/>
    <property type="match status" value="1"/>
</dbReference>
<dbReference type="PANTHER" id="PTHR43385:SF1">
    <property type="entry name" value="RIBOFLAVIN TRANSPORTER RIBJ"/>
    <property type="match status" value="1"/>
</dbReference>
<feature type="domain" description="Major facilitator superfamily (MFS) profile" evidence="7">
    <location>
        <begin position="1"/>
        <end position="394"/>
    </location>
</feature>
<dbReference type="Pfam" id="PF07690">
    <property type="entry name" value="MFS_1"/>
    <property type="match status" value="1"/>
</dbReference>
<dbReference type="InterPro" id="IPR036259">
    <property type="entry name" value="MFS_trans_sf"/>
</dbReference>
<dbReference type="InterPro" id="IPR020846">
    <property type="entry name" value="MFS_dom"/>
</dbReference>
<evidence type="ECO:0000313" key="8">
    <source>
        <dbReference type="EMBL" id="GAA1917498.1"/>
    </source>
</evidence>
<feature type="transmembrane region" description="Helical" evidence="6">
    <location>
        <begin position="67"/>
        <end position="90"/>
    </location>
</feature>
<evidence type="ECO:0000313" key="9">
    <source>
        <dbReference type="Proteomes" id="UP001501303"/>
    </source>
</evidence>
<evidence type="ECO:0000256" key="3">
    <source>
        <dbReference type="ARBA" id="ARBA00022692"/>
    </source>
</evidence>
<comment type="caution">
    <text evidence="8">The sequence shown here is derived from an EMBL/GenBank/DDBJ whole genome shotgun (WGS) entry which is preliminary data.</text>
</comment>
<name>A0ABN2PDA0_9ACTN</name>
<feature type="transmembrane region" description="Helical" evidence="6">
    <location>
        <begin position="280"/>
        <end position="299"/>
    </location>
</feature>
<feature type="transmembrane region" description="Helical" evidence="6">
    <location>
        <begin position="96"/>
        <end position="117"/>
    </location>
</feature>
<keyword evidence="9" id="KW-1185">Reference proteome</keyword>
<accession>A0ABN2PDA0</accession>
<dbReference type="InterPro" id="IPR011701">
    <property type="entry name" value="MFS"/>
</dbReference>
<evidence type="ECO:0000256" key="1">
    <source>
        <dbReference type="ARBA" id="ARBA00004651"/>
    </source>
</evidence>
<feature type="transmembrane region" description="Helical" evidence="6">
    <location>
        <begin position="343"/>
        <end position="362"/>
    </location>
</feature>
<feature type="transmembrane region" description="Helical" evidence="6">
    <location>
        <begin position="215"/>
        <end position="235"/>
    </location>
</feature>